<dbReference type="SUPFAM" id="SSF46894">
    <property type="entry name" value="C-terminal effector domain of the bipartite response regulators"/>
    <property type="match status" value="1"/>
</dbReference>
<dbReference type="EMBL" id="CP123759">
    <property type="protein sequence ID" value="WGO82693.1"/>
    <property type="molecule type" value="Genomic_DNA"/>
</dbReference>
<proteinExistence type="predicted"/>
<dbReference type="Pfam" id="PF00196">
    <property type="entry name" value="GerE"/>
    <property type="match status" value="1"/>
</dbReference>
<dbReference type="PROSITE" id="PS50043">
    <property type="entry name" value="HTH_LUXR_2"/>
    <property type="match status" value="1"/>
</dbReference>
<dbReference type="InterPro" id="IPR036388">
    <property type="entry name" value="WH-like_DNA-bd_sf"/>
</dbReference>
<dbReference type="RefSeq" id="WP_026823668.1">
    <property type="nucleotide sequence ID" value="NZ_CP123759.1"/>
</dbReference>
<name>A0ABY8NZM4_9GAMM</name>
<gene>
    <name evidence="3" type="ORF">QG404_09945</name>
</gene>
<sequence length="199" mass="23648">MKVLIIDECYYTRLGISEYLSKINKLQFISQDSIKSAINHINNFSPDVVLANLTHYCHHAEYCNQLQTFIEKLHNVRFYIYLDSPYPFTNRPILLKNQCFIMSKKILNYVLERLIETNSILKNITYLSNDNASIFSYQEQKIIKNWMNAVPNHVIARKLGISNSTVYSHKRHITEKIFVNNRIELFFVYNIFKYIYSND</sequence>
<dbReference type="Gene3D" id="1.10.10.10">
    <property type="entry name" value="Winged helix-like DNA-binding domain superfamily/Winged helix DNA-binding domain"/>
    <property type="match status" value="1"/>
</dbReference>
<keyword evidence="4" id="KW-1185">Reference proteome</keyword>
<dbReference type="Proteomes" id="UP001231859">
    <property type="component" value="Chromosome"/>
</dbReference>
<feature type="domain" description="HTH luxR-type" evidence="2">
    <location>
        <begin position="128"/>
        <end position="193"/>
    </location>
</feature>
<dbReference type="SMART" id="SM00421">
    <property type="entry name" value="HTH_LUXR"/>
    <property type="match status" value="1"/>
</dbReference>
<accession>A0ABY8NZM4</accession>
<evidence type="ECO:0000256" key="1">
    <source>
        <dbReference type="ARBA" id="ARBA00023125"/>
    </source>
</evidence>
<reference evidence="3 4" key="1">
    <citation type="submission" date="2023-04" db="EMBL/GenBank/DDBJ databases">
        <title>Genome dynamics across the evolutionary transition to endosymbiosis.</title>
        <authorList>
            <person name="Siozios S."/>
            <person name="Nadal-Jimenez P."/>
            <person name="Azagi T."/>
            <person name="Sprong H."/>
            <person name="Frost C.L."/>
            <person name="Parratt S.R."/>
            <person name="Taylor G."/>
            <person name="Brettell L."/>
            <person name="Lew K.C."/>
            <person name="Croft L."/>
            <person name="King K.C."/>
            <person name="Brockhurst M.A."/>
            <person name="Hypsa V."/>
            <person name="Novakova E."/>
            <person name="Darby A.C."/>
            <person name="Hurst G.D.D."/>
        </authorList>
    </citation>
    <scope>NUCLEOTIDE SEQUENCE [LARGE SCALE GENOMIC DNA]</scope>
    <source>
        <strain evidence="4">aApi_AU</strain>
    </source>
</reference>
<evidence type="ECO:0000313" key="4">
    <source>
        <dbReference type="Proteomes" id="UP001231859"/>
    </source>
</evidence>
<dbReference type="InterPro" id="IPR016032">
    <property type="entry name" value="Sig_transdc_resp-reg_C-effctor"/>
</dbReference>
<evidence type="ECO:0000313" key="3">
    <source>
        <dbReference type="EMBL" id="WGO82693.1"/>
    </source>
</evidence>
<dbReference type="InterPro" id="IPR000792">
    <property type="entry name" value="Tscrpt_reg_LuxR_C"/>
</dbReference>
<protein>
    <submittedName>
        <fullName evidence="3">LuxR C-terminal-related transcriptional regulator</fullName>
    </submittedName>
</protein>
<organism evidence="3 4">
    <name type="scientific">Arsenophonus apicola</name>
    <dbReference type="NCBI Taxonomy" id="2879119"/>
    <lineage>
        <taxon>Bacteria</taxon>
        <taxon>Pseudomonadati</taxon>
        <taxon>Pseudomonadota</taxon>
        <taxon>Gammaproteobacteria</taxon>
        <taxon>Enterobacterales</taxon>
        <taxon>Morganellaceae</taxon>
        <taxon>Arsenophonus</taxon>
    </lineage>
</organism>
<keyword evidence="1" id="KW-0238">DNA-binding</keyword>
<dbReference type="GeneID" id="96876625"/>
<evidence type="ECO:0000259" key="2">
    <source>
        <dbReference type="PROSITE" id="PS50043"/>
    </source>
</evidence>